<evidence type="ECO:0008006" key="6">
    <source>
        <dbReference type="Google" id="ProtNLM"/>
    </source>
</evidence>
<comment type="similarity">
    <text evidence="1">Belongs to the NAD(P)-dependent epimerase/dehydratase family. SDR39U1 subfamily.</text>
</comment>
<name>A0AA87LV32_9BACL</name>
<organism evidence="4 5">
    <name type="scientific">Planococcus antarcticus DSM 14505</name>
    <dbReference type="NCBI Taxonomy" id="1185653"/>
    <lineage>
        <taxon>Bacteria</taxon>
        <taxon>Bacillati</taxon>
        <taxon>Bacillota</taxon>
        <taxon>Bacilli</taxon>
        <taxon>Bacillales</taxon>
        <taxon>Caryophanaceae</taxon>
        <taxon>Planococcus</taxon>
    </lineage>
</organism>
<dbReference type="InterPro" id="IPR013549">
    <property type="entry name" value="DUF1731"/>
</dbReference>
<dbReference type="InterPro" id="IPR036291">
    <property type="entry name" value="NAD(P)-bd_dom_sf"/>
</dbReference>
<evidence type="ECO:0000313" key="4">
    <source>
        <dbReference type="EMBL" id="EIM07992.1"/>
    </source>
</evidence>
<dbReference type="PANTHER" id="PTHR11092">
    <property type="entry name" value="SUGAR NUCLEOTIDE EPIMERASE RELATED"/>
    <property type="match status" value="1"/>
</dbReference>
<accession>A0AA87LV32</accession>
<comment type="caution">
    <text evidence="4">The sequence shown here is derived from an EMBL/GenBank/DDBJ whole genome shotgun (WGS) entry which is preliminary data.</text>
</comment>
<dbReference type="Proteomes" id="UP000004725">
    <property type="component" value="Unassembled WGS sequence"/>
</dbReference>
<reference evidence="4 5" key="1">
    <citation type="journal article" date="2012" name="J. Bacteriol.">
        <title>Genome Sequence of the Antarctic Psychrophile Bacterium Planococcus antarcticus DSM 14505.</title>
        <authorList>
            <person name="Margolles A."/>
            <person name="Gueimonde M."/>
            <person name="Sanchez B."/>
        </authorList>
    </citation>
    <scope>NUCLEOTIDE SEQUENCE [LARGE SCALE GENOMIC DNA]</scope>
    <source>
        <strain evidence="4 5">DSM 14505</strain>
    </source>
</reference>
<sequence length="299" mass="33461">MGDRMKKIVLAGGTGFVGQYLERKFTDQGYRVIIISRQPDHLNWKNHTGIVKALDGAEMLVNLAGKSVNCRYTEANKREIFDSRVETTEALGTAILACDNPPPVWVNSSTSTIYRHAEDRPMTEANGEFGTGFSVEVGKAWEQALFSFNLPNTRQVALRLSIVLGKDGGVMTPYENMVRFGLGGKQGSGRQLFSWIHLEDVYRIILFVRDHDNISGVINTTSPEPVTNRELMKQLRMTMDKKIGLPATGWMLSMGAVVIGTEPELILKSRWILPERLQQAGFCFIYPTLDVALENILHQ</sequence>
<dbReference type="Pfam" id="PF08338">
    <property type="entry name" value="DUF1731"/>
    <property type="match status" value="1"/>
</dbReference>
<evidence type="ECO:0000259" key="3">
    <source>
        <dbReference type="Pfam" id="PF08338"/>
    </source>
</evidence>
<dbReference type="InterPro" id="IPR010099">
    <property type="entry name" value="SDR39U1"/>
</dbReference>
<dbReference type="InterPro" id="IPR001509">
    <property type="entry name" value="Epimerase_deHydtase"/>
</dbReference>
<evidence type="ECO:0000256" key="1">
    <source>
        <dbReference type="ARBA" id="ARBA00009353"/>
    </source>
</evidence>
<evidence type="ECO:0000313" key="5">
    <source>
        <dbReference type="Proteomes" id="UP000004725"/>
    </source>
</evidence>
<dbReference type="SUPFAM" id="SSF51735">
    <property type="entry name" value="NAD(P)-binding Rossmann-fold domains"/>
    <property type="match status" value="1"/>
</dbReference>
<dbReference type="NCBIfam" id="TIGR01777">
    <property type="entry name" value="yfcH"/>
    <property type="match status" value="1"/>
</dbReference>
<dbReference type="PANTHER" id="PTHR11092:SF0">
    <property type="entry name" value="EPIMERASE FAMILY PROTEIN SDR39U1"/>
    <property type="match status" value="1"/>
</dbReference>
<protein>
    <recommendedName>
        <fullName evidence="6">TIGR01777 family protein</fullName>
    </recommendedName>
</protein>
<dbReference type="EMBL" id="AJYB01000010">
    <property type="protein sequence ID" value="EIM07992.1"/>
    <property type="molecule type" value="Genomic_DNA"/>
</dbReference>
<dbReference type="AlphaFoldDB" id="A0AA87LV32"/>
<feature type="domain" description="DUF1731" evidence="3">
    <location>
        <begin position="260"/>
        <end position="296"/>
    </location>
</feature>
<dbReference type="CDD" id="cd05242">
    <property type="entry name" value="SDR_a8"/>
    <property type="match status" value="1"/>
</dbReference>
<proteinExistence type="inferred from homology"/>
<feature type="domain" description="NAD-dependent epimerase/dehydratase" evidence="2">
    <location>
        <begin position="8"/>
        <end position="212"/>
    </location>
</feature>
<dbReference type="Gene3D" id="3.40.50.720">
    <property type="entry name" value="NAD(P)-binding Rossmann-like Domain"/>
    <property type="match status" value="1"/>
</dbReference>
<gene>
    <name evidence="4" type="ORF">A1A1_02832</name>
</gene>
<dbReference type="Pfam" id="PF01370">
    <property type="entry name" value="Epimerase"/>
    <property type="match status" value="1"/>
</dbReference>
<evidence type="ECO:0000259" key="2">
    <source>
        <dbReference type="Pfam" id="PF01370"/>
    </source>
</evidence>